<dbReference type="PANTHER" id="PTHR43778">
    <property type="entry name" value="PYRUVATE CARBOXYLASE"/>
    <property type="match status" value="1"/>
</dbReference>
<feature type="compositionally biased region" description="Low complexity" evidence="6">
    <location>
        <begin position="220"/>
        <end position="239"/>
    </location>
</feature>
<feature type="domain" description="Biotin carboxylation" evidence="8">
    <location>
        <begin position="246"/>
        <end position="420"/>
    </location>
</feature>
<dbReference type="PROSITE" id="PS50975">
    <property type="entry name" value="ATP_GRASP"/>
    <property type="match status" value="1"/>
</dbReference>
<reference evidence="9 10" key="1">
    <citation type="journal article" date="2017" name="Int. J. Parasitol.">
        <title>The genome of the protozoan parasite Cystoisospora suis and a reverse vaccinology approach to identify vaccine candidates.</title>
        <authorList>
            <person name="Palmieri N."/>
            <person name="Shrestha A."/>
            <person name="Ruttkowski B."/>
            <person name="Beck T."/>
            <person name="Vogl C."/>
            <person name="Tomley F."/>
            <person name="Blake D.P."/>
            <person name="Joachim A."/>
        </authorList>
    </citation>
    <scope>NUCLEOTIDE SEQUENCE [LARGE SCALE GENOMIC DNA]</scope>
    <source>
        <strain evidence="9 10">Wien I</strain>
    </source>
</reference>
<dbReference type="Pfam" id="PF00289">
    <property type="entry name" value="Biotin_carb_N"/>
    <property type="match status" value="1"/>
</dbReference>
<dbReference type="VEuPathDB" id="ToxoDB:CSUI_010742"/>
<evidence type="ECO:0000256" key="1">
    <source>
        <dbReference type="ARBA" id="ARBA00022598"/>
    </source>
</evidence>
<dbReference type="PROSITE" id="PS50979">
    <property type="entry name" value="BC"/>
    <property type="match status" value="1"/>
</dbReference>
<dbReference type="GO" id="GO:0006094">
    <property type="term" value="P:gluconeogenesis"/>
    <property type="evidence" value="ECO:0007669"/>
    <property type="project" value="TreeGrafter"/>
</dbReference>
<feature type="domain" description="ATP-grasp" evidence="7">
    <location>
        <begin position="368"/>
        <end position="417"/>
    </location>
</feature>
<dbReference type="PANTHER" id="PTHR43778:SF2">
    <property type="entry name" value="PYRUVATE CARBOXYLASE, MITOCHONDRIAL"/>
    <property type="match status" value="1"/>
</dbReference>
<dbReference type="AlphaFoldDB" id="A0A2C6KCF8"/>
<feature type="region of interest" description="Disordered" evidence="6">
    <location>
        <begin position="98"/>
        <end position="137"/>
    </location>
</feature>
<evidence type="ECO:0000313" key="9">
    <source>
        <dbReference type="EMBL" id="PHJ15447.1"/>
    </source>
</evidence>
<comment type="caution">
    <text evidence="9">The sequence shown here is derived from an EMBL/GenBank/DDBJ whole genome shotgun (WGS) entry which is preliminary data.</text>
</comment>
<dbReference type="GO" id="GO:0005737">
    <property type="term" value="C:cytoplasm"/>
    <property type="evidence" value="ECO:0007669"/>
    <property type="project" value="TreeGrafter"/>
</dbReference>
<keyword evidence="10" id="KW-1185">Reference proteome</keyword>
<dbReference type="GeneID" id="94434055"/>
<dbReference type="Pfam" id="PF02786">
    <property type="entry name" value="CPSase_L_D2"/>
    <property type="match status" value="1"/>
</dbReference>
<keyword evidence="4" id="KW-0092">Biotin</keyword>
<dbReference type="InterPro" id="IPR016185">
    <property type="entry name" value="PreATP-grasp_dom_sf"/>
</dbReference>
<keyword evidence="1" id="KW-0436">Ligase</keyword>
<dbReference type="InterPro" id="IPR005479">
    <property type="entry name" value="CPAse_ATP-bd"/>
</dbReference>
<sequence>MALFSSSPSIPGRVSQSYFSYRLRPTQAFFFLRKFSSVRTTFSLSKIHSTAFSAPSSSSSFSSPSSRLLGVQRTSRLLQTNTLLLSHRGRHSALRSFIPSTQLPSHPSSVSPYNYSVKNTPHHPRSPTSQGDLSFNRTSSEAASSVYSFLTPQIEGKRFLHTGCVLLSLPHKRSHGTPVISLGTAPSVSQYAATRQGGKISSLLSNLQQTRAWSTESGEASAPDSSTSSSSSSSKSTDPWQRQTRPIKKLLVANRGEIAVRVHRACKELGITSVGIYSQEDSQALHRQVFDECYLVGKGLSPVGAYLNYPNIIEIAQRHNVDAIHPGYGFLSENSEFAAAVERAGIMLVGPPPEVIQRMGDKVEARKAADMAKVQSVPGTNSPVNTYEEAEEVCRDIGFPVMLKAAYGGGGRGMRRVFQH</sequence>
<keyword evidence="3 5" id="KW-0067">ATP-binding</keyword>
<feature type="region of interest" description="Disordered" evidence="6">
    <location>
        <begin position="212"/>
        <end position="243"/>
    </location>
</feature>
<name>A0A2C6KCF8_9APIC</name>
<dbReference type="GO" id="GO:0005524">
    <property type="term" value="F:ATP binding"/>
    <property type="evidence" value="ECO:0007669"/>
    <property type="project" value="UniProtKB-UniRule"/>
</dbReference>
<dbReference type="OrthoDB" id="448709at2759"/>
<dbReference type="SUPFAM" id="SSF52440">
    <property type="entry name" value="PreATP-grasp domain"/>
    <property type="match status" value="1"/>
</dbReference>
<protein>
    <submittedName>
        <fullName evidence="9">Pyruvate carboxylase</fullName>
    </submittedName>
</protein>
<dbReference type="GO" id="GO:0004736">
    <property type="term" value="F:pyruvate carboxylase activity"/>
    <property type="evidence" value="ECO:0007669"/>
    <property type="project" value="TreeGrafter"/>
</dbReference>
<feature type="compositionally biased region" description="Polar residues" evidence="6">
    <location>
        <begin position="126"/>
        <end position="137"/>
    </location>
</feature>
<proteinExistence type="predicted"/>
<evidence type="ECO:0000256" key="5">
    <source>
        <dbReference type="PROSITE-ProRule" id="PRU00409"/>
    </source>
</evidence>
<dbReference type="Proteomes" id="UP000221165">
    <property type="component" value="Unassembled WGS sequence"/>
</dbReference>
<dbReference type="PROSITE" id="PS00866">
    <property type="entry name" value="CPSASE_1"/>
    <property type="match status" value="1"/>
</dbReference>
<dbReference type="GO" id="GO:0046872">
    <property type="term" value="F:metal ion binding"/>
    <property type="evidence" value="ECO:0007669"/>
    <property type="project" value="InterPro"/>
</dbReference>
<dbReference type="InterPro" id="IPR005481">
    <property type="entry name" value="BC-like_N"/>
</dbReference>
<accession>A0A2C6KCF8</accession>
<dbReference type="RefSeq" id="XP_067917180.1">
    <property type="nucleotide sequence ID" value="XM_068070844.1"/>
</dbReference>
<dbReference type="Gene3D" id="3.30.470.20">
    <property type="entry name" value="ATP-grasp fold, B domain"/>
    <property type="match status" value="1"/>
</dbReference>
<evidence type="ECO:0000256" key="3">
    <source>
        <dbReference type="ARBA" id="ARBA00022840"/>
    </source>
</evidence>
<feature type="non-terminal residue" evidence="9">
    <location>
        <position position="420"/>
    </location>
</feature>
<evidence type="ECO:0000256" key="6">
    <source>
        <dbReference type="SAM" id="MobiDB-lite"/>
    </source>
</evidence>
<dbReference type="EMBL" id="MIGC01008155">
    <property type="protein sequence ID" value="PHJ15447.1"/>
    <property type="molecule type" value="Genomic_DNA"/>
</dbReference>
<dbReference type="InterPro" id="IPR011764">
    <property type="entry name" value="Biotin_carboxylation_dom"/>
</dbReference>
<feature type="compositionally biased region" description="Polar residues" evidence="6">
    <location>
        <begin position="98"/>
        <end position="119"/>
    </location>
</feature>
<evidence type="ECO:0000256" key="2">
    <source>
        <dbReference type="ARBA" id="ARBA00022741"/>
    </source>
</evidence>
<evidence type="ECO:0000259" key="7">
    <source>
        <dbReference type="PROSITE" id="PS50975"/>
    </source>
</evidence>
<keyword evidence="9" id="KW-0670">Pyruvate</keyword>
<keyword evidence="2 5" id="KW-0547">Nucleotide-binding</keyword>
<organism evidence="9 10">
    <name type="scientific">Cystoisospora suis</name>
    <dbReference type="NCBI Taxonomy" id="483139"/>
    <lineage>
        <taxon>Eukaryota</taxon>
        <taxon>Sar</taxon>
        <taxon>Alveolata</taxon>
        <taxon>Apicomplexa</taxon>
        <taxon>Conoidasida</taxon>
        <taxon>Coccidia</taxon>
        <taxon>Eucoccidiorida</taxon>
        <taxon>Eimeriorina</taxon>
        <taxon>Sarcocystidae</taxon>
        <taxon>Cystoisospora</taxon>
    </lineage>
</organism>
<dbReference type="InterPro" id="IPR011761">
    <property type="entry name" value="ATP-grasp"/>
</dbReference>
<dbReference type="SUPFAM" id="SSF56059">
    <property type="entry name" value="Glutathione synthetase ATP-binding domain-like"/>
    <property type="match status" value="1"/>
</dbReference>
<dbReference type="InterPro" id="IPR055268">
    <property type="entry name" value="PCB-like"/>
</dbReference>
<evidence type="ECO:0000313" key="10">
    <source>
        <dbReference type="Proteomes" id="UP000221165"/>
    </source>
</evidence>
<evidence type="ECO:0000259" key="8">
    <source>
        <dbReference type="PROSITE" id="PS50979"/>
    </source>
</evidence>
<gene>
    <name evidence="9" type="ORF">CSUI_010742</name>
</gene>
<evidence type="ECO:0000256" key="4">
    <source>
        <dbReference type="ARBA" id="ARBA00023267"/>
    </source>
</evidence>